<evidence type="ECO:0000313" key="1">
    <source>
        <dbReference type="EMBL" id="BAC44407.1"/>
    </source>
</evidence>
<name>Q8EVE7_MALP2</name>
<keyword evidence="2" id="KW-1185">Reference proteome</keyword>
<evidence type="ECO:0000313" key="2">
    <source>
        <dbReference type="Proteomes" id="UP000002522"/>
    </source>
</evidence>
<gene>
    <name evidence="1" type="ordered locus">MYPE6175</name>
</gene>
<proteinExistence type="predicted"/>
<sequence>MKNLQFIYFIFELGIISNEFSEILKQVFYIDSNASTNNSKNLINIIYENKNKILSLLKSYLGSGYDMVILWFNT</sequence>
<protein>
    <submittedName>
        <fullName evidence="1">Uncharacterized protein</fullName>
    </submittedName>
</protein>
<dbReference type="InParanoid" id="Q8EVE7"/>
<organism evidence="1 2">
    <name type="scientific">Malacoplasma penetrans (strain HF-2)</name>
    <name type="common">Mycoplasma penetrans</name>
    <dbReference type="NCBI Taxonomy" id="272633"/>
    <lineage>
        <taxon>Bacteria</taxon>
        <taxon>Bacillati</taxon>
        <taxon>Mycoplasmatota</taxon>
        <taxon>Mycoplasmoidales</taxon>
        <taxon>Mycoplasmoidaceae</taxon>
        <taxon>Malacoplasma</taxon>
    </lineage>
</organism>
<reference evidence="1 2" key="1">
    <citation type="journal article" date="2002" name="Nucleic Acids Res.">
        <title>The complete genomic sequence of Mycoplasma penetrans, an intracellular bacterial pathogen in humans.</title>
        <authorList>
            <person name="Sasaki Y."/>
            <person name="Ishikawa J."/>
            <person name="Yamashita A."/>
            <person name="Oshima K."/>
            <person name="Kenri T."/>
            <person name="Furuya K."/>
            <person name="Yoshino C."/>
            <person name="Horino A."/>
            <person name="Shiba T."/>
            <person name="Sasaki T."/>
            <person name="Hattori M."/>
        </authorList>
    </citation>
    <scope>NUCLEOTIDE SEQUENCE [LARGE SCALE GENOMIC DNA]</scope>
    <source>
        <strain evidence="1 2">HF-2</strain>
    </source>
</reference>
<dbReference type="EMBL" id="BA000026">
    <property type="protein sequence ID" value="BAC44407.1"/>
    <property type="molecule type" value="Genomic_DNA"/>
</dbReference>
<dbReference type="HOGENOM" id="CLU_2683969_0_0_14"/>
<dbReference type="Proteomes" id="UP000002522">
    <property type="component" value="Chromosome"/>
</dbReference>
<dbReference type="AlphaFoldDB" id="Q8EVE7"/>
<dbReference type="RefSeq" id="WP_011077439.1">
    <property type="nucleotide sequence ID" value="NC_004432.1"/>
</dbReference>
<accession>Q8EVE7</accession>
<dbReference type="KEGG" id="mpe:MYPE6175"/>